<evidence type="ECO:0000313" key="2">
    <source>
        <dbReference type="Proteomes" id="UP000504638"/>
    </source>
</evidence>
<dbReference type="RefSeq" id="XP_033534121.1">
    <property type="nucleotide sequence ID" value="XM_033679430.1"/>
</dbReference>
<reference evidence="1 3" key="1">
    <citation type="submission" date="2020-01" db="EMBL/GenBank/DDBJ databases">
        <authorList>
            <consortium name="DOE Joint Genome Institute"/>
            <person name="Haridas S."/>
            <person name="Albert R."/>
            <person name="Binder M."/>
            <person name="Bloem J."/>
            <person name="Labutti K."/>
            <person name="Salamov A."/>
            <person name="Andreopoulos B."/>
            <person name="Baker S.E."/>
            <person name="Barry K."/>
            <person name="Bills G."/>
            <person name="Bluhm B.H."/>
            <person name="Cannon C."/>
            <person name="Castanera R."/>
            <person name="Culley D.E."/>
            <person name="Daum C."/>
            <person name="Ezra D."/>
            <person name="Gonzalez J.B."/>
            <person name="Henrissat B."/>
            <person name="Kuo A."/>
            <person name="Liang C."/>
            <person name="Lipzen A."/>
            <person name="Lutzoni F."/>
            <person name="Magnuson J."/>
            <person name="Mondo S."/>
            <person name="Nolan M."/>
            <person name="Ohm R."/>
            <person name="Pangilinan J."/>
            <person name="Park H.-J."/>
            <person name="Ramirez L."/>
            <person name="Alfaro M."/>
            <person name="Sun H."/>
            <person name="Tritt A."/>
            <person name="Yoshinaga Y."/>
            <person name="Zwiers L.-H."/>
            <person name="Turgeon B.G."/>
            <person name="Goodwin S.B."/>
            <person name="Spatafora J.W."/>
            <person name="Crous P.W."/>
            <person name="Grigoriev I.V."/>
        </authorList>
    </citation>
    <scope>NUCLEOTIDE SEQUENCE</scope>
    <source>
        <strain evidence="1 3">CBS 781.70</strain>
    </source>
</reference>
<dbReference type="EMBL" id="ML975157">
    <property type="protein sequence ID" value="KAF1812490.1"/>
    <property type="molecule type" value="Genomic_DNA"/>
</dbReference>
<dbReference type="AlphaFoldDB" id="A0A6G1G3K2"/>
<evidence type="ECO:0000313" key="3">
    <source>
        <dbReference type="RefSeq" id="XP_033534121.1"/>
    </source>
</evidence>
<organism evidence="1">
    <name type="scientific">Eremomyces bilateralis CBS 781.70</name>
    <dbReference type="NCBI Taxonomy" id="1392243"/>
    <lineage>
        <taxon>Eukaryota</taxon>
        <taxon>Fungi</taxon>
        <taxon>Dikarya</taxon>
        <taxon>Ascomycota</taxon>
        <taxon>Pezizomycotina</taxon>
        <taxon>Dothideomycetes</taxon>
        <taxon>Dothideomycetes incertae sedis</taxon>
        <taxon>Eremomycetales</taxon>
        <taxon>Eremomycetaceae</taxon>
        <taxon>Eremomyces</taxon>
    </lineage>
</organism>
<reference evidence="3" key="2">
    <citation type="submission" date="2020-04" db="EMBL/GenBank/DDBJ databases">
        <authorList>
            <consortium name="NCBI Genome Project"/>
        </authorList>
    </citation>
    <scope>NUCLEOTIDE SEQUENCE</scope>
    <source>
        <strain evidence="3">CBS 781.70</strain>
    </source>
</reference>
<proteinExistence type="predicted"/>
<gene>
    <name evidence="1 3" type="ORF">P152DRAFT_458333</name>
</gene>
<name>A0A6G1G3K2_9PEZI</name>
<dbReference type="GeneID" id="54420000"/>
<accession>A0A6G1G3K2</accession>
<dbReference type="Proteomes" id="UP000504638">
    <property type="component" value="Unplaced"/>
</dbReference>
<keyword evidence="2" id="KW-1185">Reference proteome</keyword>
<evidence type="ECO:0000313" key="1">
    <source>
        <dbReference type="EMBL" id="KAF1812490.1"/>
    </source>
</evidence>
<sequence>MDMAITYQALRELERRKANVRLSLRRWRMLNGQARHEQPETRVQVHAYALLGYGYEYHLIS</sequence>
<protein>
    <submittedName>
        <fullName evidence="1 3">Uncharacterized protein</fullName>
    </submittedName>
</protein>
<reference evidence="3" key="3">
    <citation type="submission" date="2025-04" db="UniProtKB">
        <authorList>
            <consortium name="RefSeq"/>
        </authorList>
    </citation>
    <scope>IDENTIFICATION</scope>
    <source>
        <strain evidence="3">CBS 781.70</strain>
    </source>
</reference>